<dbReference type="Pfam" id="PF26381">
    <property type="entry name" value="BREX_PglY_5th"/>
    <property type="match status" value="1"/>
</dbReference>
<reference evidence="4 5" key="1">
    <citation type="submission" date="2020-08" db="EMBL/GenBank/DDBJ databases">
        <title>Aquariorum lacteus gen. nov., sp. nov., a new member of the family Comamonadaceae, isolated from freshwater aquarium.</title>
        <authorList>
            <person name="Chun S.-J."/>
        </authorList>
    </citation>
    <scope>NUCLEOTIDE SEQUENCE [LARGE SCALE GENOMIC DNA]</scope>
    <source>
        <strain evidence="4 5">SJAQ100</strain>
    </source>
</reference>
<evidence type="ECO:0000313" key="5">
    <source>
        <dbReference type="Proteomes" id="UP000586093"/>
    </source>
</evidence>
<evidence type="ECO:0000256" key="1">
    <source>
        <dbReference type="SAM" id="MobiDB-lite"/>
    </source>
</evidence>
<dbReference type="AlphaFoldDB" id="A0A839HMT3"/>
<name>A0A839HMT3_9BURK</name>
<accession>A0A839HMT3</accession>
<dbReference type="EMBL" id="JACIVI010000001">
    <property type="protein sequence ID" value="MBB1160898.1"/>
    <property type="molecule type" value="Genomic_DNA"/>
</dbReference>
<comment type="caution">
    <text evidence="4">The sequence shown here is derived from an EMBL/GenBank/DDBJ whole genome shotgun (WGS) entry which is preliminary data.</text>
</comment>
<gene>
    <name evidence="4" type="ORF">H4F90_02755</name>
</gene>
<sequence>MTLIRELIAIPEQVHQGDFVLKLADGVTHAEATLRDYVVTRQLNECFNDALTFIKQAVQGGTSKAAYLHGSFGAGKSHFMAVLNLLLDNNVSARSMPELANVVAQHNGWTQDRKFLLVPYHMIGARSMESAILGGYAEFVRQRHPDAPVPGFYLSERLFEDAVRMRKRSGDEAFFRDLNAGSGTGSGGDSGWGDLSGGWDAASFEAAMLEPPSGDDRVRLVGDLISRFFTAVADVAESRGEAFVPLDDGLSIMSRHAKALGYDAVILFLDELILWLASRAADASFVSSEGTKLVKLVEAGNADRPIPLVSFVARQRDLRELVGENLAGSLQLQFSDSLRHWEARFHTIRLEDRNLPAIVEKRVLKPVSEAARQTLGNAFDEFQRVRPEVWNTLLTETADKEMFRKVYPFSPALVQTLIAVSAALQRERTALKLMLQLLVDRRDDLELGQIIPVGDLFDVIADGDEPFSEAMRIHFDNAKRLYKQKLLPHLERQHGVTWENIRIGDADPAKARMLRNDARLIKTLLLSALVPEVESLKALTAQRLAALNHGTIRSPIPGRETQDVLRKCKEWAADIGEIKVTDDANSLISIQVTGVDIEPIVRGPAASSDNPGNRRRRVREMLFEQLGVTDTNDMFATYPVLWRGTRREVEVLYENVREMSDEKLRGRPGTWTVVIDFPFDDQKYTPADDLARLAAYHGDDTQTLVWMPSFFSAKAQHDLGRLVVLDYILTGERFNDLASHLALVDRGPAQALLRNQRDQLQQRVRQYLEVAYGIAGDSRDAVVNPLAPEDQFRSLDQTLTPLPPVGANLKSAFEALLDQLFRHQYPAHPVFDTEVKLAAVRKVWPEIERAVASSDGRALVSDRVLRQVIRSIADPVQLGKTGETHFVLGDHWRSHFLREQAKEGAAFTVANLRRWMDQPLAMGLPAEVQNLIILTFAGQTNRRFVKGNVPYAPGIDQMPDELELREQTLPEQADWDAACKRAASLFGLTIPTSRNASNVAKLVEDVQVKAREAREPMVSLVKTLNEKSALFPTGGANHRLQTARSAMALVASLVSADGAAVVTALAQATIETSDVAMRQTLAKARELDEAARTAAWEIFEAMKALADDRQVAGRAIVSKVGEAVAADEHAIGLKAALDDQRGKAVRLLTAAPPPPPPPAPGPTPGGPVSPPLPPAGQAPATPGGAAPRPPVVVQESAAADLASAQALALLDDLHAKLDSDTELRLSISWRLEKPGGSK</sequence>
<evidence type="ECO:0000313" key="4">
    <source>
        <dbReference type="EMBL" id="MBB1160898.1"/>
    </source>
</evidence>
<dbReference type="Proteomes" id="UP000586093">
    <property type="component" value="Unassembled WGS sequence"/>
</dbReference>
<evidence type="ECO:0000259" key="3">
    <source>
        <dbReference type="Pfam" id="PF26382"/>
    </source>
</evidence>
<dbReference type="InterPro" id="IPR058748">
    <property type="entry name" value="PglY_5th"/>
</dbReference>
<feature type="domain" description="ATPase PglY C-terminal" evidence="3">
    <location>
        <begin position="979"/>
        <end position="1153"/>
    </location>
</feature>
<feature type="region of interest" description="Disordered" evidence="1">
    <location>
        <begin position="1148"/>
        <end position="1192"/>
    </location>
</feature>
<keyword evidence="5" id="KW-1185">Reference proteome</keyword>
<dbReference type="Pfam" id="PF26382">
    <property type="entry name" value="BREX_PglY_6th"/>
    <property type="match status" value="1"/>
</dbReference>
<feature type="compositionally biased region" description="Pro residues" evidence="1">
    <location>
        <begin position="1151"/>
        <end position="1176"/>
    </location>
</feature>
<proteinExistence type="predicted"/>
<feature type="domain" description="ATPase PglY 5th" evidence="2">
    <location>
        <begin position="839"/>
        <end position="937"/>
    </location>
</feature>
<protein>
    <submittedName>
        <fullName evidence="4">Phage resistance protein</fullName>
    </submittedName>
</protein>
<dbReference type="InterPro" id="IPR058747">
    <property type="entry name" value="PglY_C"/>
</dbReference>
<feature type="compositionally biased region" description="Low complexity" evidence="1">
    <location>
        <begin position="1177"/>
        <end position="1186"/>
    </location>
</feature>
<evidence type="ECO:0000259" key="2">
    <source>
        <dbReference type="Pfam" id="PF26381"/>
    </source>
</evidence>
<organism evidence="4 5">
    <name type="scientific">Aquariibacter albus</name>
    <dbReference type="NCBI Taxonomy" id="2759899"/>
    <lineage>
        <taxon>Bacteria</taxon>
        <taxon>Pseudomonadati</taxon>
        <taxon>Pseudomonadota</taxon>
        <taxon>Betaproteobacteria</taxon>
        <taxon>Burkholderiales</taxon>
        <taxon>Sphaerotilaceae</taxon>
        <taxon>Aquariibacter</taxon>
    </lineage>
</organism>
<dbReference type="RefSeq" id="WP_182661252.1">
    <property type="nucleotide sequence ID" value="NZ_JACIVI010000001.1"/>
</dbReference>